<reference evidence="2" key="1">
    <citation type="journal article" date="2019" name="Int. J. Syst. Evol. Microbiol.">
        <title>The Global Catalogue of Microorganisms (GCM) 10K type strain sequencing project: providing services to taxonomists for standard genome sequencing and annotation.</title>
        <authorList>
            <consortium name="The Broad Institute Genomics Platform"/>
            <consortium name="The Broad Institute Genome Sequencing Center for Infectious Disease"/>
            <person name="Wu L."/>
            <person name="Ma J."/>
        </authorList>
    </citation>
    <scope>NUCLEOTIDE SEQUENCE [LARGE SCALE GENOMIC DNA]</scope>
    <source>
        <strain evidence="2">JCM 18410</strain>
    </source>
</reference>
<dbReference type="Proteomes" id="UP001500124">
    <property type="component" value="Unassembled WGS sequence"/>
</dbReference>
<dbReference type="EMBL" id="BAABKC010000044">
    <property type="protein sequence ID" value="GAA5057363.1"/>
    <property type="molecule type" value="Genomic_DNA"/>
</dbReference>
<comment type="caution">
    <text evidence="1">The sequence shown here is derived from an EMBL/GenBank/DDBJ whole genome shotgun (WGS) entry which is preliminary data.</text>
</comment>
<sequence length="164" mass="18104">MAFTYVYKRRVGPWGLVARVTLDVRPVDEMPREARGIDGSCHRWIPSHGLAPADARWMAFGLGLVARQLDALLGGAGRVVVQVVDWDVPMLADYQEEVAAAAVIECLRQNYGIRGVAIGLSFDRERNRYGFTWDGAPARVNPSVLSGFGETAPVDRRYGDEVID</sequence>
<evidence type="ECO:0000313" key="2">
    <source>
        <dbReference type="Proteomes" id="UP001500124"/>
    </source>
</evidence>
<accession>A0ABP9KF01</accession>
<proteinExistence type="predicted"/>
<keyword evidence="2" id="KW-1185">Reference proteome</keyword>
<organism evidence="1 2">
    <name type="scientific">Streptomyces similanensis</name>
    <dbReference type="NCBI Taxonomy" id="1274988"/>
    <lineage>
        <taxon>Bacteria</taxon>
        <taxon>Bacillati</taxon>
        <taxon>Actinomycetota</taxon>
        <taxon>Actinomycetes</taxon>
        <taxon>Kitasatosporales</taxon>
        <taxon>Streptomycetaceae</taxon>
        <taxon>Streptomyces</taxon>
    </lineage>
</organism>
<protein>
    <submittedName>
        <fullName evidence="1">Uncharacterized protein</fullName>
    </submittedName>
</protein>
<name>A0ABP9KF01_9ACTN</name>
<dbReference type="RefSeq" id="WP_345668852.1">
    <property type="nucleotide sequence ID" value="NZ_BAABKC010000044.1"/>
</dbReference>
<gene>
    <name evidence="1" type="ORF">GCM10023336_31170</name>
</gene>
<evidence type="ECO:0000313" key="1">
    <source>
        <dbReference type="EMBL" id="GAA5057363.1"/>
    </source>
</evidence>